<organism evidence="2 3">
    <name type="scientific">Terrimonas rubra</name>
    <dbReference type="NCBI Taxonomy" id="1035890"/>
    <lineage>
        <taxon>Bacteria</taxon>
        <taxon>Pseudomonadati</taxon>
        <taxon>Bacteroidota</taxon>
        <taxon>Chitinophagia</taxon>
        <taxon>Chitinophagales</taxon>
        <taxon>Chitinophagaceae</taxon>
        <taxon>Terrimonas</taxon>
    </lineage>
</organism>
<dbReference type="PANTHER" id="PTHR43861">
    <property type="entry name" value="TRANS-ACONITATE 2-METHYLTRANSFERASE-RELATED"/>
    <property type="match status" value="1"/>
</dbReference>
<dbReference type="SUPFAM" id="SSF53335">
    <property type="entry name" value="S-adenosyl-L-methionine-dependent methyltransferases"/>
    <property type="match status" value="1"/>
</dbReference>
<keyword evidence="2" id="KW-0808">Transferase</keyword>
<proteinExistence type="predicted"/>
<keyword evidence="2" id="KW-0489">Methyltransferase</keyword>
<dbReference type="InterPro" id="IPR023149">
    <property type="entry name" value="Trans_acon_MeTrfase_C"/>
</dbReference>
<dbReference type="EMBL" id="JBHUOZ010000003">
    <property type="protein sequence ID" value="MFD2919994.1"/>
    <property type="molecule type" value="Genomic_DNA"/>
</dbReference>
<dbReference type="Gene3D" id="1.10.150.290">
    <property type="entry name" value="S-adenosyl-L-methionine-dependent methyltransferases"/>
    <property type="match status" value="1"/>
</dbReference>
<sequence length="257" mass="29404">MPWNPDIYNQFKAIRYKPFYDLAGLIAGDSAKKAIDIGCGTGEQTYILSQKFKEADFTGIDASAEMLAKSGEWKSDRLHFKQQTIEAFVATGEKWDLIFSNSVLQWSDDHETLFPAIISLLNEEGEFAIQMPVQKENVLNQLLTKLAQEEPYLTQLDGFNRSSPVLSMDQYVTLMFENGLQDIQVMQKVYPIIANDHQTLFDFISGSALIPYLERLSAQEHDSFLKEFKARIARHFPALPAIYAFKRLLLYGRKRKS</sequence>
<reference evidence="3" key="1">
    <citation type="journal article" date="2019" name="Int. J. Syst. Evol. Microbiol.">
        <title>The Global Catalogue of Microorganisms (GCM) 10K type strain sequencing project: providing services to taxonomists for standard genome sequencing and annotation.</title>
        <authorList>
            <consortium name="The Broad Institute Genomics Platform"/>
            <consortium name="The Broad Institute Genome Sequencing Center for Infectious Disease"/>
            <person name="Wu L."/>
            <person name="Ma J."/>
        </authorList>
    </citation>
    <scope>NUCLEOTIDE SEQUENCE [LARGE SCALE GENOMIC DNA]</scope>
    <source>
        <strain evidence="3">KCTC 23299</strain>
    </source>
</reference>
<feature type="domain" description="Methyltransferase" evidence="1">
    <location>
        <begin position="29"/>
        <end position="153"/>
    </location>
</feature>
<dbReference type="GO" id="GO:0032259">
    <property type="term" value="P:methylation"/>
    <property type="evidence" value="ECO:0007669"/>
    <property type="project" value="UniProtKB-KW"/>
</dbReference>
<evidence type="ECO:0000313" key="3">
    <source>
        <dbReference type="Proteomes" id="UP001597511"/>
    </source>
</evidence>
<keyword evidence="3" id="KW-1185">Reference proteome</keyword>
<gene>
    <name evidence="2" type="ORF">ACFS6H_09765</name>
</gene>
<dbReference type="CDD" id="cd02440">
    <property type="entry name" value="AdoMet_MTases"/>
    <property type="match status" value="1"/>
</dbReference>
<evidence type="ECO:0000313" key="2">
    <source>
        <dbReference type="EMBL" id="MFD2919994.1"/>
    </source>
</evidence>
<dbReference type="PANTHER" id="PTHR43861:SF1">
    <property type="entry name" value="TRANS-ACONITATE 2-METHYLTRANSFERASE"/>
    <property type="match status" value="1"/>
</dbReference>
<dbReference type="RefSeq" id="WP_386097782.1">
    <property type="nucleotide sequence ID" value="NZ_JBHUOZ010000003.1"/>
</dbReference>
<accession>A0ABW6A3U4</accession>
<dbReference type="InterPro" id="IPR025714">
    <property type="entry name" value="Methyltranfer_dom"/>
</dbReference>
<comment type="caution">
    <text evidence="2">The sequence shown here is derived from an EMBL/GenBank/DDBJ whole genome shotgun (WGS) entry which is preliminary data.</text>
</comment>
<name>A0ABW6A3U4_9BACT</name>
<protein>
    <submittedName>
        <fullName evidence="2">Methyltransferase domain-containing protein</fullName>
    </submittedName>
</protein>
<dbReference type="Pfam" id="PF13847">
    <property type="entry name" value="Methyltransf_31"/>
    <property type="match status" value="1"/>
</dbReference>
<dbReference type="Gene3D" id="3.40.50.150">
    <property type="entry name" value="Vaccinia Virus protein VP39"/>
    <property type="match status" value="1"/>
</dbReference>
<dbReference type="Proteomes" id="UP001597511">
    <property type="component" value="Unassembled WGS sequence"/>
</dbReference>
<dbReference type="GO" id="GO:0008168">
    <property type="term" value="F:methyltransferase activity"/>
    <property type="evidence" value="ECO:0007669"/>
    <property type="project" value="UniProtKB-KW"/>
</dbReference>
<evidence type="ECO:0000259" key="1">
    <source>
        <dbReference type="Pfam" id="PF13847"/>
    </source>
</evidence>
<dbReference type="InterPro" id="IPR029063">
    <property type="entry name" value="SAM-dependent_MTases_sf"/>
</dbReference>